<protein>
    <submittedName>
        <fullName evidence="2">Uncharacterized protein</fullName>
    </submittedName>
</protein>
<dbReference type="EMBL" id="MU250535">
    <property type="protein sequence ID" value="KAG7445998.1"/>
    <property type="molecule type" value="Genomic_DNA"/>
</dbReference>
<evidence type="ECO:0000256" key="1">
    <source>
        <dbReference type="SAM" id="MobiDB-lite"/>
    </source>
</evidence>
<evidence type="ECO:0000313" key="3">
    <source>
        <dbReference type="Proteomes" id="UP000812287"/>
    </source>
</evidence>
<dbReference type="AlphaFoldDB" id="A0A9P8AS35"/>
<feature type="compositionally biased region" description="Low complexity" evidence="1">
    <location>
        <begin position="25"/>
        <end position="34"/>
    </location>
</feature>
<evidence type="ECO:0000313" key="2">
    <source>
        <dbReference type="EMBL" id="KAG7445998.1"/>
    </source>
</evidence>
<dbReference type="GeneID" id="66099509"/>
<gene>
    <name evidence="2" type="ORF">BT62DRAFT_1006174</name>
</gene>
<accession>A0A9P8AS35</accession>
<proteinExistence type="predicted"/>
<keyword evidence="3" id="KW-1185">Reference proteome</keyword>
<sequence length="145" mass="15427">MSLLDGGSRSTLETRDRFVSQTPKRLPSSRSGQLGLLLTSSSGLQGKDLATSGRLGLYPKDATHGGNIVGCIPFGVLLRRIRARGDTHVGTRATDIRLTYKRFITAGASSGWASFFSTFTAGVTVHFDDGSLQPLISLPRVSAVC</sequence>
<organism evidence="2 3">
    <name type="scientific">Guyanagaster necrorhizus</name>
    <dbReference type="NCBI Taxonomy" id="856835"/>
    <lineage>
        <taxon>Eukaryota</taxon>
        <taxon>Fungi</taxon>
        <taxon>Dikarya</taxon>
        <taxon>Basidiomycota</taxon>
        <taxon>Agaricomycotina</taxon>
        <taxon>Agaricomycetes</taxon>
        <taxon>Agaricomycetidae</taxon>
        <taxon>Agaricales</taxon>
        <taxon>Marasmiineae</taxon>
        <taxon>Physalacriaceae</taxon>
        <taxon>Guyanagaster</taxon>
    </lineage>
</organism>
<comment type="caution">
    <text evidence="2">The sequence shown here is derived from an EMBL/GenBank/DDBJ whole genome shotgun (WGS) entry which is preliminary data.</text>
</comment>
<reference evidence="2" key="1">
    <citation type="submission" date="2020-11" db="EMBL/GenBank/DDBJ databases">
        <title>Adaptations for nitrogen fixation in a non-lichenized fungal sporocarp promotes dispersal by wood-feeding termites.</title>
        <authorList>
            <consortium name="DOE Joint Genome Institute"/>
            <person name="Koch R.A."/>
            <person name="Yoon G."/>
            <person name="Arayal U."/>
            <person name="Lail K."/>
            <person name="Amirebrahimi M."/>
            <person name="Labutti K."/>
            <person name="Lipzen A."/>
            <person name="Riley R."/>
            <person name="Barry K."/>
            <person name="Henrissat B."/>
            <person name="Grigoriev I.V."/>
            <person name="Herr J.R."/>
            <person name="Aime M.C."/>
        </authorList>
    </citation>
    <scope>NUCLEOTIDE SEQUENCE</scope>
    <source>
        <strain evidence="2">MCA 3950</strain>
    </source>
</reference>
<dbReference type="RefSeq" id="XP_043039498.1">
    <property type="nucleotide sequence ID" value="XM_043177222.1"/>
</dbReference>
<name>A0A9P8AS35_9AGAR</name>
<feature type="region of interest" description="Disordered" evidence="1">
    <location>
        <begin position="1"/>
        <end position="34"/>
    </location>
</feature>
<dbReference type="Proteomes" id="UP000812287">
    <property type="component" value="Unassembled WGS sequence"/>
</dbReference>